<feature type="domain" description="Retrotransposon gag" evidence="2">
    <location>
        <begin position="207"/>
        <end position="267"/>
    </location>
</feature>
<name>A0A5J5AXI3_9ASTE</name>
<evidence type="ECO:0000256" key="1">
    <source>
        <dbReference type="SAM" id="Phobius"/>
    </source>
</evidence>
<feature type="transmembrane region" description="Helical" evidence="1">
    <location>
        <begin position="35"/>
        <end position="56"/>
    </location>
</feature>
<feature type="transmembrane region" description="Helical" evidence="1">
    <location>
        <begin position="12"/>
        <end position="29"/>
    </location>
</feature>
<evidence type="ECO:0000259" key="2">
    <source>
        <dbReference type="Pfam" id="PF03732"/>
    </source>
</evidence>
<proteinExistence type="predicted"/>
<accession>A0A5J5AXI3</accession>
<gene>
    <name evidence="3" type="ORF">F0562_030122</name>
</gene>
<dbReference type="InterPro" id="IPR005162">
    <property type="entry name" value="Retrotrans_gag_dom"/>
</dbReference>
<dbReference type="OrthoDB" id="2013610at2759"/>
<keyword evidence="1" id="KW-0812">Transmembrane</keyword>
<dbReference type="EMBL" id="CM018040">
    <property type="protein sequence ID" value="KAA8535119.1"/>
    <property type="molecule type" value="Genomic_DNA"/>
</dbReference>
<dbReference type="Pfam" id="PF03732">
    <property type="entry name" value="Retrotrans_gag"/>
    <property type="match status" value="1"/>
</dbReference>
<keyword evidence="4" id="KW-1185">Reference proteome</keyword>
<reference evidence="3 4" key="1">
    <citation type="submission" date="2019-09" db="EMBL/GenBank/DDBJ databases">
        <title>A chromosome-level genome assembly of the Chinese tupelo Nyssa sinensis.</title>
        <authorList>
            <person name="Yang X."/>
            <person name="Kang M."/>
            <person name="Yang Y."/>
            <person name="Xiong H."/>
            <person name="Wang M."/>
            <person name="Zhang Z."/>
            <person name="Wang Z."/>
            <person name="Wu H."/>
            <person name="Ma T."/>
            <person name="Liu J."/>
            <person name="Xi Z."/>
        </authorList>
    </citation>
    <scope>NUCLEOTIDE SEQUENCE [LARGE SCALE GENOMIC DNA]</scope>
    <source>
        <strain evidence="3">J267</strain>
        <tissue evidence="3">Leaf</tissue>
    </source>
</reference>
<evidence type="ECO:0000313" key="4">
    <source>
        <dbReference type="Proteomes" id="UP000325577"/>
    </source>
</evidence>
<keyword evidence="1" id="KW-0472">Membrane</keyword>
<dbReference type="Proteomes" id="UP000325577">
    <property type="component" value="Linkage Group LG17"/>
</dbReference>
<protein>
    <recommendedName>
        <fullName evidence="2">Retrotransposon gag domain-containing protein</fullName>
    </recommendedName>
</protein>
<sequence length="269" mass="30248">MIQGHLTGCRRLILLLDLLLDFLLSFGLYDKLFDMLGGVNSVICGNPCCIITYILCVMTRMKMSGACYSPGWALGDLDSRSVHGGRAQYALFTPCRILGFGSGNSRIQHQKQEALQQAVDGLTAQLQLVVANVETLVRNQGKQKEDVPYGSTSHMGNPLFEEHGSIQTRAIRLDFSKFDGEEPNDWIYRVTQFFTYHQTNPYHRVLLASFHMEGKALTWFQDLEASGGITSWEGFTQSLLTRFGPSILDDPMETLTRLRQTTTMEAYKT</sequence>
<dbReference type="AlphaFoldDB" id="A0A5J5AXI3"/>
<evidence type="ECO:0000313" key="3">
    <source>
        <dbReference type="EMBL" id="KAA8535119.1"/>
    </source>
</evidence>
<keyword evidence="1" id="KW-1133">Transmembrane helix</keyword>
<organism evidence="3 4">
    <name type="scientific">Nyssa sinensis</name>
    <dbReference type="NCBI Taxonomy" id="561372"/>
    <lineage>
        <taxon>Eukaryota</taxon>
        <taxon>Viridiplantae</taxon>
        <taxon>Streptophyta</taxon>
        <taxon>Embryophyta</taxon>
        <taxon>Tracheophyta</taxon>
        <taxon>Spermatophyta</taxon>
        <taxon>Magnoliopsida</taxon>
        <taxon>eudicotyledons</taxon>
        <taxon>Gunneridae</taxon>
        <taxon>Pentapetalae</taxon>
        <taxon>asterids</taxon>
        <taxon>Cornales</taxon>
        <taxon>Nyssaceae</taxon>
        <taxon>Nyssa</taxon>
    </lineage>
</organism>